<dbReference type="Proteomes" id="UP000651728">
    <property type="component" value="Unassembled WGS sequence"/>
</dbReference>
<evidence type="ECO:0000313" key="5">
    <source>
        <dbReference type="Proteomes" id="UP000651728"/>
    </source>
</evidence>
<dbReference type="Gene3D" id="2.60.40.290">
    <property type="match status" value="1"/>
</dbReference>
<evidence type="ECO:0000256" key="2">
    <source>
        <dbReference type="SAM" id="Phobius"/>
    </source>
</evidence>
<feature type="compositionally biased region" description="Polar residues" evidence="1">
    <location>
        <begin position="130"/>
        <end position="139"/>
    </location>
</feature>
<accession>A0ABQ4FGA3</accession>
<dbReference type="InterPro" id="IPR012291">
    <property type="entry name" value="CBM2_carb-bd_dom_sf"/>
</dbReference>
<sequence>MGRHAAGRSTGEGTLAPAGEETPLVGEPADPNPGPGTRTFAALSPESLASHDDGPPRGFLGSGWNDRPEPPKRLRRVALVSGLSVLLAVGVTTGGVRLMAGRTTLTAEPPRQACASAVDCAVTGAPSLGAGTQQETGTAPQIGEAGGETTGGTAGDGAAGDTAGDGAAGGRTGEDPARGDTGPGTPPGPGSQSASQPDSGPAGPGADPGRTQQKARASASPKARATSPAGHGSGARTGAGSTPADVGAPATADAPGTDGKTDGADPGSPAASDASDSSDPGGAGSSDSGGEAPHTDSAAPAAAQGDGAVRVAYAVTGRRGAAYTARLAVRNEGPALSSWTLRLPVGGRVIAVRGAAHWEQQEDTLVVTGESLGEDGEIGVVFDAEGSSRAPAECALAEGRCAVANNSGRHHH</sequence>
<keyword evidence="2" id="KW-0472">Membrane</keyword>
<protein>
    <recommendedName>
        <fullName evidence="3">CBM2 domain-containing protein</fullName>
    </recommendedName>
</protein>
<organism evidence="4 5">
    <name type="scientific">Microbispora amethystogenes</name>
    <dbReference type="NCBI Taxonomy" id="1427754"/>
    <lineage>
        <taxon>Bacteria</taxon>
        <taxon>Bacillati</taxon>
        <taxon>Actinomycetota</taxon>
        <taxon>Actinomycetes</taxon>
        <taxon>Streptosporangiales</taxon>
        <taxon>Streptosporangiaceae</taxon>
        <taxon>Microbispora</taxon>
    </lineage>
</organism>
<gene>
    <name evidence="4" type="ORF">Mam01_40180</name>
</gene>
<keyword evidence="5" id="KW-1185">Reference proteome</keyword>
<feature type="region of interest" description="Disordered" evidence="1">
    <location>
        <begin position="128"/>
        <end position="304"/>
    </location>
</feature>
<name>A0ABQ4FGA3_9ACTN</name>
<evidence type="ECO:0000313" key="4">
    <source>
        <dbReference type="EMBL" id="GIH33854.1"/>
    </source>
</evidence>
<evidence type="ECO:0000259" key="3">
    <source>
        <dbReference type="SMART" id="SM00637"/>
    </source>
</evidence>
<keyword evidence="2" id="KW-0812">Transmembrane</keyword>
<feature type="compositionally biased region" description="Low complexity" evidence="1">
    <location>
        <begin position="190"/>
        <end position="229"/>
    </location>
</feature>
<feature type="domain" description="CBM2" evidence="3">
    <location>
        <begin position="309"/>
        <end position="401"/>
    </location>
</feature>
<dbReference type="RefSeq" id="WP_204286771.1">
    <property type="nucleotide sequence ID" value="NZ_BAABEJ010000015.1"/>
</dbReference>
<feature type="transmembrane region" description="Helical" evidence="2">
    <location>
        <begin position="77"/>
        <end position="100"/>
    </location>
</feature>
<comment type="caution">
    <text evidence="4">The sequence shown here is derived from an EMBL/GenBank/DDBJ whole genome shotgun (WGS) entry which is preliminary data.</text>
</comment>
<reference evidence="4 5" key="1">
    <citation type="submission" date="2021-01" db="EMBL/GenBank/DDBJ databases">
        <title>Whole genome shotgun sequence of Microbispora amethystogenes NBRC 101907.</title>
        <authorList>
            <person name="Komaki H."/>
            <person name="Tamura T."/>
        </authorList>
    </citation>
    <scope>NUCLEOTIDE SEQUENCE [LARGE SCALE GENOMIC DNA]</scope>
    <source>
        <strain evidence="4 5">NBRC 101907</strain>
    </source>
</reference>
<dbReference type="EMBL" id="BOOB01000028">
    <property type="protein sequence ID" value="GIH33854.1"/>
    <property type="molecule type" value="Genomic_DNA"/>
</dbReference>
<feature type="region of interest" description="Disordered" evidence="1">
    <location>
        <begin position="1"/>
        <end position="70"/>
    </location>
</feature>
<feature type="compositionally biased region" description="Low complexity" evidence="1">
    <location>
        <begin position="264"/>
        <end position="290"/>
    </location>
</feature>
<evidence type="ECO:0000256" key="1">
    <source>
        <dbReference type="SAM" id="MobiDB-lite"/>
    </source>
</evidence>
<feature type="compositionally biased region" description="Gly residues" evidence="1">
    <location>
        <begin position="144"/>
        <end position="158"/>
    </location>
</feature>
<proteinExistence type="predicted"/>
<keyword evidence="2" id="KW-1133">Transmembrane helix</keyword>
<dbReference type="SMART" id="SM00637">
    <property type="entry name" value="CBD_II"/>
    <property type="match status" value="1"/>
</dbReference>
<dbReference type="InterPro" id="IPR001919">
    <property type="entry name" value="CBD2"/>
</dbReference>